<sequence length="139" mass="15407">MGENASAGGDSRHLPAPILWGRFLQRASVPKGYGELLSVKIMPEKYCAFVNYKLKSSPGKAMQAYQGYELSTGYKLYIRFPNLPGEATVKKKPVGAAPDKKLTGPVNGNECYFWRTTGCAHGPNCRYQHIKEHKGIDKK</sequence>
<keyword evidence="1" id="KW-0862">Zinc</keyword>
<evidence type="ECO:0000259" key="2">
    <source>
        <dbReference type="PROSITE" id="PS50103"/>
    </source>
</evidence>
<feature type="domain" description="C3H1-type" evidence="2">
    <location>
        <begin position="105"/>
        <end position="132"/>
    </location>
</feature>
<dbReference type="Proteomes" id="UP000499080">
    <property type="component" value="Unassembled WGS sequence"/>
</dbReference>
<dbReference type="PROSITE" id="PS50103">
    <property type="entry name" value="ZF_C3H1"/>
    <property type="match status" value="1"/>
</dbReference>
<evidence type="ECO:0000313" key="3">
    <source>
        <dbReference type="EMBL" id="GBM97760.1"/>
    </source>
</evidence>
<dbReference type="GO" id="GO:0008270">
    <property type="term" value="F:zinc ion binding"/>
    <property type="evidence" value="ECO:0007669"/>
    <property type="project" value="UniProtKB-KW"/>
</dbReference>
<feature type="zinc finger region" description="C3H1-type" evidence="1">
    <location>
        <begin position="105"/>
        <end position="132"/>
    </location>
</feature>
<comment type="caution">
    <text evidence="3">The sequence shown here is derived from an EMBL/GenBank/DDBJ whole genome shotgun (WGS) entry which is preliminary data.</text>
</comment>
<reference evidence="3 4" key="1">
    <citation type="journal article" date="2019" name="Sci. Rep.">
        <title>Orb-weaving spider Araneus ventricosus genome elucidates the spidroin gene catalogue.</title>
        <authorList>
            <person name="Kono N."/>
            <person name="Nakamura H."/>
            <person name="Ohtoshi R."/>
            <person name="Moran D.A.P."/>
            <person name="Shinohara A."/>
            <person name="Yoshida Y."/>
            <person name="Fujiwara M."/>
            <person name="Mori M."/>
            <person name="Tomita M."/>
            <person name="Arakawa K."/>
        </authorList>
    </citation>
    <scope>NUCLEOTIDE SEQUENCE [LARGE SCALE GENOMIC DNA]</scope>
</reference>
<dbReference type="InterPro" id="IPR035979">
    <property type="entry name" value="RBD_domain_sf"/>
</dbReference>
<keyword evidence="4" id="KW-1185">Reference proteome</keyword>
<keyword evidence="1" id="KW-0479">Metal-binding</keyword>
<dbReference type="Gene3D" id="3.30.70.330">
    <property type="match status" value="1"/>
</dbReference>
<name>A0A4Y2K5N5_ARAVE</name>
<evidence type="ECO:0000313" key="4">
    <source>
        <dbReference type="Proteomes" id="UP000499080"/>
    </source>
</evidence>
<dbReference type="PANTHER" id="PTHR47678">
    <property type="entry name" value="TETRATRICOPEPTIDE REPEAT PROTEIN 31"/>
    <property type="match status" value="1"/>
</dbReference>
<dbReference type="GO" id="GO:0003676">
    <property type="term" value="F:nucleic acid binding"/>
    <property type="evidence" value="ECO:0007669"/>
    <property type="project" value="InterPro"/>
</dbReference>
<dbReference type="InterPro" id="IPR012677">
    <property type="entry name" value="Nucleotide-bd_a/b_plait_sf"/>
</dbReference>
<proteinExistence type="predicted"/>
<organism evidence="3 4">
    <name type="scientific">Araneus ventricosus</name>
    <name type="common">Orbweaver spider</name>
    <name type="synonym">Epeira ventricosa</name>
    <dbReference type="NCBI Taxonomy" id="182803"/>
    <lineage>
        <taxon>Eukaryota</taxon>
        <taxon>Metazoa</taxon>
        <taxon>Ecdysozoa</taxon>
        <taxon>Arthropoda</taxon>
        <taxon>Chelicerata</taxon>
        <taxon>Arachnida</taxon>
        <taxon>Araneae</taxon>
        <taxon>Araneomorphae</taxon>
        <taxon>Entelegynae</taxon>
        <taxon>Araneoidea</taxon>
        <taxon>Araneidae</taxon>
        <taxon>Araneus</taxon>
    </lineage>
</organism>
<evidence type="ECO:0000256" key="1">
    <source>
        <dbReference type="PROSITE-ProRule" id="PRU00723"/>
    </source>
</evidence>
<dbReference type="AlphaFoldDB" id="A0A4Y2K5N5"/>
<keyword evidence="1" id="KW-0863">Zinc-finger</keyword>
<dbReference type="OrthoDB" id="2017782at2759"/>
<gene>
    <name evidence="3" type="ORF">AVEN_220218_1</name>
</gene>
<dbReference type="PANTHER" id="PTHR47678:SF4">
    <property type="entry name" value="SHOCK PROTEIN 70 (HSP70)-INTERACTING PROTEIN, PUTATIVE-RELATED"/>
    <property type="match status" value="1"/>
</dbReference>
<protein>
    <recommendedName>
        <fullName evidence="2">C3H1-type domain-containing protein</fullName>
    </recommendedName>
</protein>
<dbReference type="SUPFAM" id="SSF54928">
    <property type="entry name" value="RNA-binding domain, RBD"/>
    <property type="match status" value="1"/>
</dbReference>
<dbReference type="EMBL" id="BGPR01004265">
    <property type="protein sequence ID" value="GBM97760.1"/>
    <property type="molecule type" value="Genomic_DNA"/>
</dbReference>
<dbReference type="InterPro" id="IPR000571">
    <property type="entry name" value="Znf_CCCH"/>
</dbReference>
<accession>A0A4Y2K5N5</accession>